<reference evidence="13" key="1">
    <citation type="journal article" date="2023" name="J Glob Antimicrob Resist">
        <title>Emergence of NDM-1 and KPC-3 carbapenemases in Kluyvera cryocrescens: Investigating genetic heterogeneity and acquisition routes of blaNDM-1 in Enterobacterales species in Portugal.</title>
        <authorList>
            <person name="Loiodice M."/>
            <person name="Ribeiro M."/>
            <person name="Peixe L."/>
            <person name="Novais A."/>
        </authorList>
    </citation>
    <scope>NUCLEOTIDE SEQUENCE</scope>
    <source>
        <strain evidence="13">K629</strain>
    </source>
</reference>
<dbReference type="Proteomes" id="UP001276300">
    <property type="component" value="Unassembled WGS sequence"/>
</dbReference>
<dbReference type="RefSeq" id="WP_318242408.1">
    <property type="nucleotide sequence ID" value="NZ_JAUEQX010000006.1"/>
</dbReference>
<gene>
    <name evidence="13" type="ORF">QWU01_07595</name>
</gene>
<comment type="subcellular location">
    <subcellularLocation>
        <location evidence="1 10">Cell outer membrane</location>
        <topology evidence="1 10">Multi-pass membrane protein</topology>
    </subcellularLocation>
</comment>
<feature type="domain" description="PapC N-terminal" evidence="12">
    <location>
        <begin position="36"/>
        <end position="183"/>
    </location>
</feature>
<evidence type="ECO:0000256" key="5">
    <source>
        <dbReference type="ARBA" id="ARBA00022558"/>
    </source>
</evidence>
<dbReference type="InterPro" id="IPR000015">
    <property type="entry name" value="Fimb_usher"/>
</dbReference>
<organism evidence="13 14">
    <name type="scientific">Kluyvera cryocrescens</name>
    <name type="common">Kluyvera citrophila</name>
    <dbReference type="NCBI Taxonomy" id="580"/>
    <lineage>
        <taxon>Bacteria</taxon>
        <taxon>Pseudomonadati</taxon>
        <taxon>Pseudomonadota</taxon>
        <taxon>Gammaproteobacteria</taxon>
        <taxon>Enterobacterales</taxon>
        <taxon>Enterobacteriaceae</taxon>
        <taxon>Kluyvera</taxon>
    </lineage>
</organism>
<evidence type="ECO:0000256" key="1">
    <source>
        <dbReference type="ARBA" id="ARBA00004571"/>
    </source>
</evidence>
<dbReference type="PANTHER" id="PTHR30451:SF21">
    <property type="entry name" value="FIMBRIAL USHER DOMAIN-CONTAINING PROTEIN YDET-RELATED"/>
    <property type="match status" value="1"/>
</dbReference>
<dbReference type="Pfam" id="PF13953">
    <property type="entry name" value="PapC_C"/>
    <property type="match status" value="1"/>
</dbReference>
<evidence type="ECO:0000256" key="8">
    <source>
        <dbReference type="ARBA" id="ARBA00023136"/>
    </source>
</evidence>
<keyword evidence="3 10" id="KW-0813">Transport</keyword>
<dbReference type="EMBL" id="JAUEQX010000006">
    <property type="protein sequence ID" value="MDW3776676.1"/>
    <property type="molecule type" value="Genomic_DNA"/>
</dbReference>
<keyword evidence="4" id="KW-1134">Transmembrane beta strand</keyword>
<feature type="domain" description="PapC-like C-terminal" evidence="11">
    <location>
        <begin position="756"/>
        <end position="816"/>
    </location>
</feature>
<evidence type="ECO:0000313" key="13">
    <source>
        <dbReference type="EMBL" id="MDW3776676.1"/>
    </source>
</evidence>
<evidence type="ECO:0000256" key="9">
    <source>
        <dbReference type="ARBA" id="ARBA00023237"/>
    </source>
</evidence>
<dbReference type="InterPro" id="IPR037224">
    <property type="entry name" value="PapC_N_sf"/>
</dbReference>
<comment type="similarity">
    <text evidence="2 10">Belongs to the fimbrial export usher family.</text>
</comment>
<evidence type="ECO:0000259" key="12">
    <source>
        <dbReference type="Pfam" id="PF13954"/>
    </source>
</evidence>
<dbReference type="Gene3D" id="3.10.20.410">
    <property type="match status" value="1"/>
</dbReference>
<protein>
    <submittedName>
        <fullName evidence="13">Fimbria/pilus outer membrane usher protein</fullName>
    </submittedName>
</protein>
<dbReference type="Gene3D" id="2.60.40.3110">
    <property type="match status" value="1"/>
</dbReference>
<dbReference type="GO" id="GO:0009279">
    <property type="term" value="C:cell outer membrane"/>
    <property type="evidence" value="ECO:0007669"/>
    <property type="project" value="UniProtKB-SubCell"/>
</dbReference>
<dbReference type="InterPro" id="IPR025949">
    <property type="entry name" value="PapC-like_C"/>
</dbReference>
<sequence>MMQKQRFHPLNTLHALYGVGGLLLLSAHTLYARDFYFQPQSLEGGENAPQAADLTVFDNPKAQLAGSYPSHILINNQKIEDRTLRYVNAEDGALVPLLTPTLLRNWGVKVDDYPDLLAEPADSTLKQELGHYIPLASAQFDFRKQNLTLSIPQAALVHTGNGYIAPSRWDAGVPVAFADYSFSGQQNETSGKNHQNSQYLNLRSGANLGGWRLRNYGTWSGSDGGEGWQNIATWVQHDIQALKAQFLAGESSTRGEVFDSIQFSGVNVASDDDMLPGSERGFAPVVRGTAYTNAVVTVKQNGYTLYQQNVAPGAFEIDDLTVSTNSDDLEVSVQEADGTVHTTTQAFSSIALMQRPSHLRFEATAGRYRAATGSGDREPEFAQGSAIYGINNQLTAFGGLTVAENYSAIVSGIGIGLGAWGAISTDVTFANSELDSGEHDMGQSWRVLYSTDIPLTNTHMSLSGYRYSSKGFYSFAEANQRITDDDDEDRTDHKRDRLQLNLSQQFGDGNLYLNGYQQNYWDNDRHDSSLSAGMNYSMLGISYNFSLTWSDTRSGDDDRSIYVGVTIPLSRWLPSSWASYSLNNSQHGATTQNVGLNGSLLADNSLSYSLQQSHSTQAPKNSSSLYGTWYAQYGRLNAGYYSATDGTRQISYGATGAVVAHPHGVTLSQPLGNQFAIVDADGAPGIGFENQRGIRTDWFGNAIIPSLSAYRENRIGVVTDQLPDDVDSDNTATTVVPTRNAAVVAHFNAHRGYRALITLTQPSGKSVPFGAIVTSSDGLNSGIVDDQSTVYLAGLGESVTLRVKWGNRPQQRCTAAVVAEGDNNLKDDATGIKRIRTVCNQGG</sequence>
<dbReference type="InterPro" id="IPR043142">
    <property type="entry name" value="PapC-like_C_sf"/>
</dbReference>
<dbReference type="InterPro" id="IPR042186">
    <property type="entry name" value="FimD_plug_dom"/>
</dbReference>
<dbReference type="InterPro" id="IPR018030">
    <property type="entry name" value="Fimbrial_membr_usher_CS"/>
</dbReference>
<evidence type="ECO:0000256" key="4">
    <source>
        <dbReference type="ARBA" id="ARBA00022452"/>
    </source>
</evidence>
<evidence type="ECO:0000256" key="6">
    <source>
        <dbReference type="ARBA" id="ARBA00022692"/>
    </source>
</evidence>
<keyword evidence="7" id="KW-0732">Signal</keyword>
<dbReference type="GO" id="GO:0015473">
    <property type="term" value="F:fimbrial usher porin activity"/>
    <property type="evidence" value="ECO:0007669"/>
    <property type="project" value="InterPro"/>
</dbReference>
<comment type="caution">
    <text evidence="13">The sequence shown here is derived from an EMBL/GenBank/DDBJ whole genome shotgun (WGS) entry which is preliminary data.</text>
</comment>
<keyword evidence="9 10" id="KW-0998">Cell outer membrane</keyword>
<evidence type="ECO:0000313" key="14">
    <source>
        <dbReference type="Proteomes" id="UP001276300"/>
    </source>
</evidence>
<keyword evidence="5 10" id="KW-1029">Fimbrium biogenesis</keyword>
<dbReference type="InterPro" id="IPR025885">
    <property type="entry name" value="PapC_N"/>
</dbReference>
<dbReference type="Gene3D" id="2.60.40.2070">
    <property type="match status" value="1"/>
</dbReference>
<dbReference type="PROSITE" id="PS01151">
    <property type="entry name" value="FIMBRIAL_USHER"/>
    <property type="match status" value="1"/>
</dbReference>
<dbReference type="Pfam" id="PF00577">
    <property type="entry name" value="Usher"/>
    <property type="match status" value="1"/>
</dbReference>
<evidence type="ECO:0000256" key="2">
    <source>
        <dbReference type="ARBA" id="ARBA00008064"/>
    </source>
</evidence>
<keyword evidence="6 10" id="KW-0812">Transmembrane</keyword>
<dbReference type="PANTHER" id="PTHR30451">
    <property type="entry name" value="OUTER MEMBRANE USHER PROTEIN"/>
    <property type="match status" value="1"/>
</dbReference>
<evidence type="ECO:0000256" key="3">
    <source>
        <dbReference type="ARBA" id="ARBA00022448"/>
    </source>
</evidence>
<proteinExistence type="inferred from homology"/>
<dbReference type="Gene3D" id="2.60.40.2610">
    <property type="entry name" value="Outer membrane usher protein FimD, plug domain"/>
    <property type="match status" value="1"/>
</dbReference>
<keyword evidence="8 10" id="KW-0472">Membrane</keyword>
<name>A0AAW9C325_KLUCR</name>
<evidence type="ECO:0000259" key="11">
    <source>
        <dbReference type="Pfam" id="PF13953"/>
    </source>
</evidence>
<dbReference type="SUPFAM" id="SSF141729">
    <property type="entry name" value="FimD N-terminal domain-like"/>
    <property type="match status" value="1"/>
</dbReference>
<evidence type="ECO:0000256" key="7">
    <source>
        <dbReference type="ARBA" id="ARBA00022729"/>
    </source>
</evidence>
<dbReference type="Pfam" id="PF13954">
    <property type="entry name" value="PapC_N"/>
    <property type="match status" value="1"/>
</dbReference>
<dbReference type="AlphaFoldDB" id="A0AAW9C325"/>
<accession>A0AAW9C325</accession>
<evidence type="ECO:0000256" key="10">
    <source>
        <dbReference type="RuleBase" id="RU003884"/>
    </source>
</evidence>
<dbReference type="GO" id="GO:0009297">
    <property type="term" value="P:pilus assembly"/>
    <property type="evidence" value="ECO:0007669"/>
    <property type="project" value="InterPro"/>
</dbReference>